<name>A0A6G9CNS7_RHOER</name>
<proteinExistence type="predicted"/>
<gene>
    <name evidence="6" type="ORF">G9444_1275</name>
    <name evidence="5" type="ORF">I3517_23495</name>
    <name evidence="7" type="ORF">QIE55_30415</name>
</gene>
<dbReference type="Proteomes" id="UP001230933">
    <property type="component" value="Chromosome"/>
</dbReference>
<dbReference type="InterPro" id="IPR036388">
    <property type="entry name" value="WH-like_DNA-bd_sf"/>
</dbReference>
<dbReference type="RefSeq" id="WP_020906474.1">
    <property type="nucleotide sequence ID" value="NZ_CP011295.1"/>
</dbReference>
<reference evidence="7" key="3">
    <citation type="submission" date="2023-08" db="EMBL/GenBank/DDBJ databases">
        <title>Isolation and Characterization of Rhodococcus erythropolis MGMM8.</title>
        <authorList>
            <person name="Diabankana R.G.C."/>
            <person name="Afordoanyi D.M."/>
            <person name="Validov S.Z."/>
        </authorList>
    </citation>
    <scope>NUCLEOTIDE SEQUENCE</scope>
    <source>
        <strain evidence="7">MGMM8</strain>
    </source>
</reference>
<evidence type="ECO:0000259" key="4">
    <source>
        <dbReference type="PROSITE" id="PS50995"/>
    </source>
</evidence>
<dbReference type="PANTHER" id="PTHR33164">
    <property type="entry name" value="TRANSCRIPTIONAL REGULATOR, MARR FAMILY"/>
    <property type="match status" value="1"/>
</dbReference>
<keyword evidence="2" id="KW-0238">DNA-binding</keyword>
<dbReference type="InterPro" id="IPR000835">
    <property type="entry name" value="HTH_MarR-typ"/>
</dbReference>
<dbReference type="PROSITE" id="PS50995">
    <property type="entry name" value="HTH_MARR_2"/>
    <property type="match status" value="1"/>
</dbReference>
<dbReference type="Gene3D" id="1.10.10.10">
    <property type="entry name" value="Winged helix-like DNA-binding domain superfamily/Winged helix DNA-binding domain"/>
    <property type="match status" value="1"/>
</dbReference>
<evidence type="ECO:0000313" key="8">
    <source>
        <dbReference type="Proteomes" id="UP000502345"/>
    </source>
</evidence>
<dbReference type="OMA" id="MQDREIW"/>
<dbReference type="AlphaFoldDB" id="A0A6G9CNS7"/>
<dbReference type="PANTHER" id="PTHR33164:SF64">
    <property type="entry name" value="TRANSCRIPTIONAL REGULATOR SLYA"/>
    <property type="match status" value="1"/>
</dbReference>
<evidence type="ECO:0000256" key="3">
    <source>
        <dbReference type="ARBA" id="ARBA00023163"/>
    </source>
</evidence>
<dbReference type="GO" id="GO:0003700">
    <property type="term" value="F:DNA-binding transcription factor activity"/>
    <property type="evidence" value="ECO:0007669"/>
    <property type="project" value="InterPro"/>
</dbReference>
<sequence length="152" mass="16731">MQDREIWTTGSLVWHLGLRWRAGVDRAIAHLGLTHAQYSVLASLHGLVSAGERPSQRELAAHTGLQRIYISKLVRALEKSGFVVSERDSRDARAVCLDLSDEGKRVIELAKDIVRQLDAKNTEVLTKTGGRELAELHRALGALLDATEAGDE</sequence>
<protein>
    <submittedName>
        <fullName evidence="5">MarR family transcriptional regulator</fullName>
    </submittedName>
    <submittedName>
        <fullName evidence="6">Putative MerR family transcriptional regulator</fullName>
    </submittedName>
</protein>
<reference evidence="6 8" key="1">
    <citation type="submission" date="2020-03" db="EMBL/GenBank/DDBJ databases">
        <title>Screen low temperature-resistant strains for efficient degradation of petroleum hydrocarbons under the low temperature.</title>
        <authorList>
            <person name="Wang Y."/>
            <person name="Chen J."/>
        </authorList>
    </citation>
    <scope>NUCLEOTIDE SEQUENCE [LARGE SCALE GENOMIC DNA]</scope>
    <source>
        <strain evidence="6 8">KB1</strain>
    </source>
</reference>
<dbReference type="InterPro" id="IPR039422">
    <property type="entry name" value="MarR/SlyA-like"/>
</dbReference>
<dbReference type="EMBL" id="CP050124">
    <property type="protein sequence ID" value="QIP38519.1"/>
    <property type="molecule type" value="Genomic_DNA"/>
</dbReference>
<keyword evidence="1" id="KW-0805">Transcription regulation</keyword>
<dbReference type="SUPFAM" id="SSF46785">
    <property type="entry name" value="Winged helix' DNA-binding domain"/>
    <property type="match status" value="1"/>
</dbReference>
<dbReference type="EMBL" id="CP124545">
    <property type="protein sequence ID" value="WMN02070.1"/>
    <property type="molecule type" value="Genomic_DNA"/>
</dbReference>
<evidence type="ECO:0000256" key="1">
    <source>
        <dbReference type="ARBA" id="ARBA00023015"/>
    </source>
</evidence>
<evidence type="ECO:0000313" key="6">
    <source>
        <dbReference type="EMBL" id="QIP38519.1"/>
    </source>
</evidence>
<keyword evidence="9" id="KW-1185">Reference proteome</keyword>
<dbReference type="GO" id="GO:0006950">
    <property type="term" value="P:response to stress"/>
    <property type="evidence" value="ECO:0007669"/>
    <property type="project" value="TreeGrafter"/>
</dbReference>
<evidence type="ECO:0000256" key="2">
    <source>
        <dbReference type="ARBA" id="ARBA00023125"/>
    </source>
</evidence>
<dbReference type="InterPro" id="IPR036390">
    <property type="entry name" value="WH_DNA-bd_sf"/>
</dbReference>
<dbReference type="GO" id="GO:0003677">
    <property type="term" value="F:DNA binding"/>
    <property type="evidence" value="ECO:0007669"/>
    <property type="project" value="UniProtKB-KW"/>
</dbReference>
<evidence type="ECO:0000313" key="7">
    <source>
        <dbReference type="EMBL" id="WMN02070.1"/>
    </source>
</evidence>
<accession>A0A6G9CNS7</accession>
<dbReference type="SMART" id="SM00347">
    <property type="entry name" value="HTH_MARR"/>
    <property type="match status" value="1"/>
</dbReference>
<evidence type="ECO:0000313" key="5">
    <source>
        <dbReference type="EMBL" id="MBH5145565.1"/>
    </source>
</evidence>
<evidence type="ECO:0000313" key="9">
    <source>
        <dbReference type="Proteomes" id="UP000627573"/>
    </source>
</evidence>
<keyword evidence="3" id="KW-0804">Transcription</keyword>
<reference evidence="5 9" key="2">
    <citation type="submission" date="2020-12" db="EMBL/GenBank/DDBJ databases">
        <title>Draft genome sequence of furan degrading bacterial strain FUR100.</title>
        <authorList>
            <person name="Woiski C."/>
        </authorList>
    </citation>
    <scope>NUCLEOTIDE SEQUENCE [LARGE SCALE GENOMIC DNA]</scope>
    <source>
        <strain evidence="5 9">FUR100</strain>
    </source>
</reference>
<dbReference type="GeneID" id="57488687"/>
<dbReference type="EMBL" id="JAECSB010000083">
    <property type="protein sequence ID" value="MBH5145565.1"/>
    <property type="molecule type" value="Genomic_DNA"/>
</dbReference>
<dbReference type="Proteomes" id="UP000502345">
    <property type="component" value="Chromosome"/>
</dbReference>
<organism evidence="6 8">
    <name type="scientific">Rhodococcus erythropolis</name>
    <name type="common">Arthrobacter picolinophilus</name>
    <dbReference type="NCBI Taxonomy" id="1833"/>
    <lineage>
        <taxon>Bacteria</taxon>
        <taxon>Bacillati</taxon>
        <taxon>Actinomycetota</taxon>
        <taxon>Actinomycetes</taxon>
        <taxon>Mycobacteriales</taxon>
        <taxon>Nocardiaceae</taxon>
        <taxon>Rhodococcus</taxon>
        <taxon>Rhodococcus erythropolis group</taxon>
    </lineage>
</organism>
<feature type="domain" description="HTH marR-type" evidence="4">
    <location>
        <begin position="1"/>
        <end position="145"/>
    </location>
</feature>
<dbReference type="Proteomes" id="UP000627573">
    <property type="component" value="Unassembled WGS sequence"/>
</dbReference>
<dbReference type="Pfam" id="PF12802">
    <property type="entry name" value="MarR_2"/>
    <property type="match status" value="1"/>
</dbReference>